<accession>K0RJM2</accession>
<feature type="region of interest" description="Disordered" evidence="1">
    <location>
        <begin position="109"/>
        <end position="148"/>
    </location>
</feature>
<dbReference type="AlphaFoldDB" id="K0RJM2"/>
<dbReference type="EMBL" id="AGNL01047483">
    <property type="protein sequence ID" value="EJK46887.1"/>
    <property type="molecule type" value="Genomic_DNA"/>
</dbReference>
<evidence type="ECO:0000313" key="2">
    <source>
        <dbReference type="EMBL" id="EJK46887.1"/>
    </source>
</evidence>
<protein>
    <submittedName>
        <fullName evidence="2">Uncharacterized protein</fullName>
    </submittedName>
</protein>
<feature type="compositionally biased region" description="Low complexity" evidence="1">
    <location>
        <begin position="122"/>
        <end position="131"/>
    </location>
</feature>
<keyword evidence="3" id="KW-1185">Reference proteome</keyword>
<feature type="non-terminal residue" evidence="2">
    <location>
        <position position="261"/>
    </location>
</feature>
<name>K0RJM2_THAOC</name>
<dbReference type="Proteomes" id="UP000266841">
    <property type="component" value="Unassembled WGS sequence"/>
</dbReference>
<evidence type="ECO:0000256" key="1">
    <source>
        <dbReference type="SAM" id="MobiDB-lite"/>
    </source>
</evidence>
<evidence type="ECO:0000313" key="3">
    <source>
        <dbReference type="Proteomes" id="UP000266841"/>
    </source>
</evidence>
<organism evidence="2 3">
    <name type="scientific">Thalassiosira oceanica</name>
    <name type="common">Marine diatom</name>
    <dbReference type="NCBI Taxonomy" id="159749"/>
    <lineage>
        <taxon>Eukaryota</taxon>
        <taxon>Sar</taxon>
        <taxon>Stramenopiles</taxon>
        <taxon>Ochrophyta</taxon>
        <taxon>Bacillariophyta</taxon>
        <taxon>Coscinodiscophyceae</taxon>
        <taxon>Thalassiosirophycidae</taxon>
        <taxon>Thalassiosirales</taxon>
        <taxon>Thalassiosiraceae</taxon>
        <taxon>Thalassiosira</taxon>
    </lineage>
</organism>
<reference evidence="2 3" key="1">
    <citation type="journal article" date="2012" name="Genome Biol.">
        <title>Genome and low-iron response of an oceanic diatom adapted to chronic iron limitation.</title>
        <authorList>
            <person name="Lommer M."/>
            <person name="Specht M."/>
            <person name="Roy A.S."/>
            <person name="Kraemer L."/>
            <person name="Andreson R."/>
            <person name="Gutowska M.A."/>
            <person name="Wolf J."/>
            <person name="Bergner S.V."/>
            <person name="Schilhabel M.B."/>
            <person name="Klostermeier U.C."/>
            <person name="Beiko R.G."/>
            <person name="Rosenstiel P."/>
            <person name="Hippler M."/>
            <person name="Laroche J."/>
        </authorList>
    </citation>
    <scope>NUCLEOTIDE SEQUENCE [LARGE SCALE GENOMIC DNA]</scope>
    <source>
        <strain evidence="2 3">CCMP1005</strain>
    </source>
</reference>
<proteinExistence type="predicted"/>
<gene>
    <name evidence="2" type="ORF">THAOC_34425</name>
</gene>
<comment type="caution">
    <text evidence="2">The sequence shown here is derived from an EMBL/GenBank/DDBJ whole genome shotgun (WGS) entry which is preliminary data.</text>
</comment>
<feature type="region of interest" description="Disordered" evidence="1">
    <location>
        <begin position="17"/>
        <end position="76"/>
    </location>
</feature>
<feature type="compositionally biased region" description="Polar residues" evidence="1">
    <location>
        <begin position="30"/>
        <end position="39"/>
    </location>
</feature>
<sequence length="261" mass="28379">MCNRPLICLTGSEGLSGQTTRVHTVGPRPQDQSKQSTIGRQAASRKGTAFPRPRRGGSGLYDRHVRGGRGPGRGSGALAVEKDYLVELTLLSDLEMSFFRRGREKCSRFNNFFPRPPTLRRQQQQQQQQQQERINAGPEHPVGSAGSTATQQRCSAAIKLFQFSMALALWQTKLDVVSTRTTFIGNWGPSTPPSGQICRFLGVGVGSEGLTSGADAEEEGSELRDRRTTSWMDMVASLAALGFPLTLTDTAPPPPVLLLLP</sequence>